<feature type="repeat" description="TPR" evidence="3">
    <location>
        <begin position="107"/>
        <end position="140"/>
    </location>
</feature>
<dbReference type="PANTHER" id="PTHR44858">
    <property type="entry name" value="TETRATRICOPEPTIDE REPEAT PROTEIN 6"/>
    <property type="match status" value="1"/>
</dbReference>
<dbReference type="SUPFAM" id="SSF48452">
    <property type="entry name" value="TPR-like"/>
    <property type="match status" value="1"/>
</dbReference>
<organism evidence="4 5">
    <name type="scientific">Devosia oryziradicis</name>
    <dbReference type="NCBI Taxonomy" id="2801335"/>
    <lineage>
        <taxon>Bacteria</taxon>
        <taxon>Pseudomonadati</taxon>
        <taxon>Pseudomonadota</taxon>
        <taxon>Alphaproteobacteria</taxon>
        <taxon>Hyphomicrobiales</taxon>
        <taxon>Devosiaceae</taxon>
        <taxon>Devosia</taxon>
    </lineage>
</organism>
<dbReference type="InterPro" id="IPR050498">
    <property type="entry name" value="Ycf3"/>
</dbReference>
<dbReference type="InterPro" id="IPR013105">
    <property type="entry name" value="TPR_2"/>
</dbReference>
<dbReference type="InterPro" id="IPR011990">
    <property type="entry name" value="TPR-like_helical_dom_sf"/>
</dbReference>
<dbReference type="InterPro" id="IPR019734">
    <property type="entry name" value="TPR_rpt"/>
</dbReference>
<gene>
    <name evidence="4" type="ORF">JI749_04975</name>
</gene>
<dbReference type="PANTHER" id="PTHR44858:SF1">
    <property type="entry name" value="UDP-N-ACETYLGLUCOSAMINE--PEPTIDE N-ACETYLGLUCOSAMINYLTRANSFERASE SPINDLY-RELATED"/>
    <property type="match status" value="1"/>
</dbReference>
<dbReference type="Gene3D" id="1.25.40.10">
    <property type="entry name" value="Tetratricopeptide repeat domain"/>
    <property type="match status" value="1"/>
</dbReference>
<dbReference type="Proteomes" id="UP000595460">
    <property type="component" value="Chromosome"/>
</dbReference>
<protein>
    <submittedName>
        <fullName evidence="4">Tetratricopeptide repeat protein</fullName>
    </submittedName>
</protein>
<evidence type="ECO:0000313" key="4">
    <source>
        <dbReference type="EMBL" id="QQR36975.1"/>
    </source>
</evidence>
<keyword evidence="1" id="KW-0677">Repeat</keyword>
<dbReference type="Pfam" id="PF07719">
    <property type="entry name" value="TPR_2"/>
    <property type="match status" value="1"/>
</dbReference>
<dbReference type="PROSITE" id="PS50005">
    <property type="entry name" value="TPR"/>
    <property type="match status" value="1"/>
</dbReference>
<accession>A0ABX7BYD7</accession>
<name>A0ABX7BYD7_9HYPH</name>
<dbReference type="EMBL" id="CP068047">
    <property type="protein sequence ID" value="QQR36975.1"/>
    <property type="molecule type" value="Genomic_DNA"/>
</dbReference>
<evidence type="ECO:0000256" key="3">
    <source>
        <dbReference type="PROSITE-ProRule" id="PRU00339"/>
    </source>
</evidence>
<evidence type="ECO:0000256" key="2">
    <source>
        <dbReference type="ARBA" id="ARBA00022803"/>
    </source>
</evidence>
<evidence type="ECO:0000256" key="1">
    <source>
        <dbReference type="ARBA" id="ARBA00022737"/>
    </source>
</evidence>
<dbReference type="RefSeq" id="WP_201660078.1">
    <property type="nucleotide sequence ID" value="NZ_CP068047.1"/>
</dbReference>
<proteinExistence type="predicted"/>
<sequence>MRRWLDHISVVLALLGPLAVVASIVPAKAQTQRETAALDALFEELRTAPDPATAQGITDQIWIYWTTPSDPMLAARMQDVLALRIKADFPAVIALLDEIVADYPSYAEGWNQRATIHYLLRNFEQSLADIEKVLALEPRHFGALVGRAMMYKEQGKDDLALKDMLAAMAIHPFLVERAMFPELLEDAIKI</sequence>
<dbReference type="SMART" id="SM00028">
    <property type="entry name" value="TPR"/>
    <property type="match status" value="2"/>
</dbReference>
<evidence type="ECO:0000313" key="5">
    <source>
        <dbReference type="Proteomes" id="UP000595460"/>
    </source>
</evidence>
<reference evidence="4 5" key="1">
    <citation type="submission" date="2021-01" db="EMBL/GenBank/DDBJ databases">
        <title>Genome seq and assembly of Devosia sp. G19.</title>
        <authorList>
            <person name="Chhetri G."/>
        </authorList>
    </citation>
    <scope>NUCLEOTIDE SEQUENCE [LARGE SCALE GENOMIC DNA]</scope>
    <source>
        <strain evidence="4 5">G19</strain>
    </source>
</reference>
<keyword evidence="2 3" id="KW-0802">TPR repeat</keyword>
<keyword evidence="5" id="KW-1185">Reference proteome</keyword>